<evidence type="ECO:0000313" key="3">
    <source>
        <dbReference type="EMBL" id="EMS69514.1"/>
    </source>
</evidence>
<dbReference type="InterPro" id="IPR052735">
    <property type="entry name" value="NAD_biosynth-regulator"/>
</dbReference>
<dbReference type="PATRIC" id="fig|1195236.3.peg.4865"/>
<organism evidence="3 4">
    <name type="scientific">Ruminiclostridium cellobioparum subsp. termitidis CT1112</name>
    <dbReference type="NCBI Taxonomy" id="1195236"/>
    <lineage>
        <taxon>Bacteria</taxon>
        <taxon>Bacillati</taxon>
        <taxon>Bacillota</taxon>
        <taxon>Clostridia</taxon>
        <taxon>Eubacteriales</taxon>
        <taxon>Oscillospiraceae</taxon>
        <taxon>Ruminiclostridium</taxon>
    </lineage>
</organism>
<accession>S0FK35</accession>
<dbReference type="eggNOG" id="COG3172">
    <property type="taxonomic scope" value="Bacteria"/>
</dbReference>
<dbReference type="RefSeq" id="WP_004629718.1">
    <property type="nucleotide sequence ID" value="NZ_AORV01000065.1"/>
</dbReference>
<evidence type="ECO:0000259" key="1">
    <source>
        <dbReference type="Pfam" id="PF01467"/>
    </source>
</evidence>
<dbReference type="Gene3D" id="3.40.50.620">
    <property type="entry name" value="HUPs"/>
    <property type="match status" value="1"/>
</dbReference>
<dbReference type="GO" id="GO:0016740">
    <property type="term" value="F:transferase activity"/>
    <property type="evidence" value="ECO:0007669"/>
    <property type="project" value="UniProtKB-KW"/>
</dbReference>
<feature type="domain" description="Cytidyltransferase-like" evidence="1">
    <location>
        <begin position="7"/>
        <end position="138"/>
    </location>
</feature>
<dbReference type="Proteomes" id="UP000014155">
    <property type="component" value="Unassembled WGS sequence"/>
</dbReference>
<dbReference type="InterPro" id="IPR014729">
    <property type="entry name" value="Rossmann-like_a/b/a_fold"/>
</dbReference>
<dbReference type="eggNOG" id="COG1057">
    <property type="taxonomic scope" value="Bacteria"/>
</dbReference>
<dbReference type="InterPro" id="IPR004821">
    <property type="entry name" value="Cyt_trans-like"/>
</dbReference>
<keyword evidence="3" id="KW-0808">Transferase</keyword>
<evidence type="ECO:0000313" key="4">
    <source>
        <dbReference type="Proteomes" id="UP000014155"/>
    </source>
</evidence>
<dbReference type="NCBIfam" id="TIGR00125">
    <property type="entry name" value="cyt_tran_rel"/>
    <property type="match status" value="1"/>
</dbReference>
<dbReference type="InterPro" id="IPR038727">
    <property type="entry name" value="NadR/Ttd14_AAA_dom"/>
</dbReference>
<name>S0FK35_RUMCE</name>
<dbReference type="EMBL" id="AORV01000065">
    <property type="protein sequence ID" value="EMS69514.1"/>
    <property type="molecule type" value="Genomic_DNA"/>
</dbReference>
<sequence length="338" mass="39292">MKFKCGLYGGSFNPLHLGHVRCIIEAANQCEDLIVVISEGVNRDEIDIRVRYRWIYQLTKHMGNVRLFILQDHVKTKQDYTEEYWMKDAEKVKEFAGKKIDVVFCGSDYDMNSFWARCYPESENIFFQRDEISSAEIRADVMAHWEWLPDIVKPHYVKKVLLAGGESTGKSTLTINLANYYNTNYLEEIGKNLSERSGTGMLMLPEDFTDILLIHKSREREALLSSNKVLFEDTDCLVTKFYIQFLDGKDKAINENLADAIAELNNYDLVIFLEPDVNFVQEGDRSSVIAADREHYSNKIKELYKKRKYNIEVVSGDYQERFLKSVSLIDKLLGEHKR</sequence>
<evidence type="ECO:0000259" key="2">
    <source>
        <dbReference type="Pfam" id="PF13521"/>
    </source>
</evidence>
<dbReference type="SUPFAM" id="SSF52540">
    <property type="entry name" value="P-loop containing nucleoside triphosphate hydrolases"/>
    <property type="match status" value="1"/>
</dbReference>
<gene>
    <name evidence="3" type="ORF">CTER_4682</name>
</gene>
<keyword evidence="4" id="KW-1185">Reference proteome</keyword>
<dbReference type="Pfam" id="PF01467">
    <property type="entry name" value="CTP_transf_like"/>
    <property type="match status" value="1"/>
</dbReference>
<dbReference type="PANTHER" id="PTHR37512">
    <property type="entry name" value="TRIFUNCTIONAL NAD BIOSYNTHESIS/REGULATOR PROTEIN NADR"/>
    <property type="match status" value="1"/>
</dbReference>
<dbReference type="SUPFAM" id="SSF52374">
    <property type="entry name" value="Nucleotidylyl transferase"/>
    <property type="match status" value="1"/>
</dbReference>
<proteinExistence type="predicted"/>
<dbReference type="InterPro" id="IPR027417">
    <property type="entry name" value="P-loop_NTPase"/>
</dbReference>
<reference evidence="3 4" key="1">
    <citation type="journal article" date="2013" name="Genome Announc.">
        <title>Draft Genome Sequence of the Cellulolytic, Mesophilic, Anaerobic Bacterium Clostridium termitidis Strain CT1112 (DSM 5398).</title>
        <authorList>
            <person name="Lal S."/>
            <person name="Ramachandran U."/>
            <person name="Zhang X."/>
            <person name="Munir R."/>
            <person name="Sparling R."/>
            <person name="Levin D.B."/>
        </authorList>
    </citation>
    <scope>NUCLEOTIDE SEQUENCE [LARGE SCALE GENOMIC DNA]</scope>
    <source>
        <strain evidence="3 4">CT1112</strain>
    </source>
</reference>
<feature type="domain" description="NadR/Ttd14 AAA" evidence="2">
    <location>
        <begin position="159"/>
        <end position="321"/>
    </location>
</feature>
<comment type="caution">
    <text evidence="3">The sequence shown here is derived from an EMBL/GenBank/DDBJ whole genome shotgun (WGS) entry which is preliminary data.</text>
</comment>
<dbReference type="PANTHER" id="PTHR37512:SF1">
    <property type="entry name" value="NADR_TTD14 AAA DOMAIN-CONTAINING PROTEIN"/>
    <property type="match status" value="1"/>
</dbReference>
<dbReference type="STRING" id="1195236.CTER_4682"/>
<dbReference type="Pfam" id="PF13521">
    <property type="entry name" value="AAA_28"/>
    <property type="match status" value="1"/>
</dbReference>
<dbReference type="AlphaFoldDB" id="S0FK35"/>
<protein>
    <submittedName>
        <fullName evidence="3">Cytidyltransferase-like protein</fullName>
    </submittedName>
</protein>
<dbReference type="Gene3D" id="3.40.50.300">
    <property type="entry name" value="P-loop containing nucleotide triphosphate hydrolases"/>
    <property type="match status" value="1"/>
</dbReference>